<dbReference type="AlphaFoldDB" id="A0A9Q4A9H3"/>
<feature type="domain" description="Type VI secretion system FHA" evidence="1">
    <location>
        <begin position="9"/>
        <end position="181"/>
    </location>
</feature>
<comment type="caution">
    <text evidence="2">The sequence shown here is derived from an EMBL/GenBank/DDBJ whole genome shotgun (WGS) entry which is preliminary data.</text>
</comment>
<evidence type="ECO:0000313" key="2">
    <source>
        <dbReference type="EMBL" id="MCF5632848.1"/>
    </source>
</evidence>
<evidence type="ECO:0000313" key="3">
    <source>
        <dbReference type="Proteomes" id="UP000814010"/>
    </source>
</evidence>
<gene>
    <name evidence="2" type="ORF">GIV53_27010</name>
</gene>
<protein>
    <recommendedName>
        <fullName evidence="1">Type VI secretion system FHA domain-containing protein</fullName>
    </recommendedName>
</protein>
<sequence length="194" mass="21959">MFWEQFGDALGVELTSVDPATREACAVKIARLFKRCMGGLQQSLNLRDEIAAELRSNLPDITHQSVGVFKAATSEALIDSLLDDEPADLVTEGVIARAFRELQAHEAAMLAGCRVMAQATLEHFSPQQLGWQFERDRGRPWLLTDGRQWRDYVRHHQSLEGSGQWGEHLLARNFGPAYEQQFLLITAFYQDLQE</sequence>
<dbReference type="InterPro" id="IPR046883">
    <property type="entry name" value="T6SS_FHA_C"/>
</dbReference>
<dbReference type="EMBL" id="WKAE01000624">
    <property type="protein sequence ID" value="MCF5632848.1"/>
    <property type="molecule type" value="Genomic_DNA"/>
</dbReference>
<name>A0A9Q4A9H3_PSESX</name>
<accession>A0A9Q4A9H3</accession>
<dbReference type="Proteomes" id="UP000814010">
    <property type="component" value="Unassembled WGS sequence"/>
</dbReference>
<dbReference type="Pfam" id="PF20232">
    <property type="entry name" value="T6SS_FHA_C"/>
    <property type="match status" value="1"/>
</dbReference>
<proteinExistence type="predicted"/>
<organism evidence="2 3">
    <name type="scientific">Pseudomonas syringae</name>
    <dbReference type="NCBI Taxonomy" id="317"/>
    <lineage>
        <taxon>Bacteria</taxon>
        <taxon>Pseudomonadati</taxon>
        <taxon>Pseudomonadota</taxon>
        <taxon>Gammaproteobacteria</taxon>
        <taxon>Pseudomonadales</taxon>
        <taxon>Pseudomonadaceae</taxon>
        <taxon>Pseudomonas</taxon>
    </lineage>
</organism>
<evidence type="ECO:0000259" key="1">
    <source>
        <dbReference type="Pfam" id="PF20232"/>
    </source>
</evidence>
<reference evidence="2" key="1">
    <citation type="submission" date="2019-11" db="EMBL/GenBank/DDBJ databases">
        <title>Epiphytic Pseudomonas syringae from cherry orchards.</title>
        <authorList>
            <person name="Hulin M.T."/>
        </authorList>
    </citation>
    <scope>NUCLEOTIDE SEQUENCE</scope>
    <source>
        <strain evidence="2">PA-2-5E</strain>
    </source>
</reference>